<gene>
    <name evidence="3" type="ORF">D9756_008336</name>
</gene>
<name>A0A8H5D0V2_9AGAR</name>
<comment type="caution">
    <text evidence="3">The sequence shown here is derived from an EMBL/GenBank/DDBJ whole genome shotgun (WGS) entry which is preliminary data.</text>
</comment>
<evidence type="ECO:0000313" key="3">
    <source>
        <dbReference type="EMBL" id="KAF5350979.1"/>
    </source>
</evidence>
<evidence type="ECO:0000313" key="4">
    <source>
        <dbReference type="Proteomes" id="UP000559027"/>
    </source>
</evidence>
<evidence type="ECO:0000259" key="2">
    <source>
        <dbReference type="PROSITE" id="PS50181"/>
    </source>
</evidence>
<dbReference type="Pfam" id="PF12937">
    <property type="entry name" value="F-box-like"/>
    <property type="match status" value="1"/>
</dbReference>
<organism evidence="3 4">
    <name type="scientific">Leucocoprinus leucothites</name>
    <dbReference type="NCBI Taxonomy" id="201217"/>
    <lineage>
        <taxon>Eukaryota</taxon>
        <taxon>Fungi</taxon>
        <taxon>Dikarya</taxon>
        <taxon>Basidiomycota</taxon>
        <taxon>Agaricomycotina</taxon>
        <taxon>Agaricomycetes</taxon>
        <taxon>Agaricomycetidae</taxon>
        <taxon>Agaricales</taxon>
        <taxon>Agaricineae</taxon>
        <taxon>Agaricaceae</taxon>
        <taxon>Leucocoprinus</taxon>
    </lineage>
</organism>
<dbReference type="SUPFAM" id="SSF81383">
    <property type="entry name" value="F-box domain"/>
    <property type="match status" value="1"/>
</dbReference>
<sequence length="456" mass="52223">MSSRDPKNCPQLGDNSSAPASMATLPTELISEILYRLNSRGLRAVKLTCKAFYNATRSHQFWQRLFQTLISTSIDSHAHDLLLLKETSLEKLERCTMQRLRVQLLPGGRWLVLSTYEGRYFIFDLNSAGSRPRLLFDPSKPHDEQDIFFWDELAMFTVWVNPDSENMSFRVLAWSPQGPAEPGHITRSMIFEVDLIEGPPGGSFEISVKQLRCWRHPVYERYTRCAALSHAFLAEIHHTSGGTVETCKEELFLCKYTSDSNPGRLLETGVLVDISETEVLRTPECRIFLTPQGQIVVVSKRFIDIYTIPQISQCRTNAKATPLHHIELPFEYGNIAPPFIYRGFHWMVLRIRDEYRLVKFPQDIEDTPRLEILGFHYLDRENPLCMDIMQGAAAASFHDDAKMDLVVYCWDIEMARCAIRIKPAVIPELPPCSNKLIWWGLDIVSGKVVIVDRTNG</sequence>
<evidence type="ECO:0000256" key="1">
    <source>
        <dbReference type="SAM" id="MobiDB-lite"/>
    </source>
</evidence>
<keyword evidence="4" id="KW-1185">Reference proteome</keyword>
<dbReference type="OrthoDB" id="3110472at2759"/>
<protein>
    <recommendedName>
        <fullName evidence="2">F-box domain-containing protein</fullName>
    </recommendedName>
</protein>
<reference evidence="3 4" key="1">
    <citation type="journal article" date="2020" name="ISME J.">
        <title>Uncovering the hidden diversity of litter-decomposition mechanisms in mushroom-forming fungi.</title>
        <authorList>
            <person name="Floudas D."/>
            <person name="Bentzer J."/>
            <person name="Ahren D."/>
            <person name="Johansson T."/>
            <person name="Persson P."/>
            <person name="Tunlid A."/>
        </authorList>
    </citation>
    <scope>NUCLEOTIDE SEQUENCE [LARGE SCALE GENOMIC DNA]</scope>
    <source>
        <strain evidence="3 4">CBS 146.42</strain>
    </source>
</reference>
<accession>A0A8H5D0V2</accession>
<feature type="region of interest" description="Disordered" evidence="1">
    <location>
        <begin position="1"/>
        <end position="20"/>
    </location>
</feature>
<dbReference type="InterPro" id="IPR001810">
    <property type="entry name" value="F-box_dom"/>
</dbReference>
<feature type="domain" description="F-box" evidence="2">
    <location>
        <begin position="19"/>
        <end position="65"/>
    </location>
</feature>
<proteinExistence type="predicted"/>
<dbReference type="Gene3D" id="1.20.1280.50">
    <property type="match status" value="1"/>
</dbReference>
<dbReference type="AlphaFoldDB" id="A0A8H5D0V2"/>
<dbReference type="EMBL" id="JAACJO010000013">
    <property type="protein sequence ID" value="KAF5350979.1"/>
    <property type="molecule type" value="Genomic_DNA"/>
</dbReference>
<dbReference type="InterPro" id="IPR036047">
    <property type="entry name" value="F-box-like_dom_sf"/>
</dbReference>
<dbReference type="Proteomes" id="UP000559027">
    <property type="component" value="Unassembled WGS sequence"/>
</dbReference>
<dbReference type="SMART" id="SM00256">
    <property type="entry name" value="FBOX"/>
    <property type="match status" value="1"/>
</dbReference>
<dbReference type="PROSITE" id="PS50181">
    <property type="entry name" value="FBOX"/>
    <property type="match status" value="1"/>
</dbReference>